<gene>
    <name evidence="2" type="ORF">FEG63_30630</name>
</gene>
<feature type="region of interest" description="Disordered" evidence="1">
    <location>
        <begin position="452"/>
        <end position="472"/>
    </location>
</feature>
<evidence type="ECO:0008006" key="4">
    <source>
        <dbReference type="Google" id="ProtNLM"/>
    </source>
</evidence>
<evidence type="ECO:0000313" key="2">
    <source>
        <dbReference type="EMBL" id="NTY63883.1"/>
    </source>
</evidence>
<evidence type="ECO:0000256" key="1">
    <source>
        <dbReference type="SAM" id="MobiDB-lite"/>
    </source>
</evidence>
<evidence type="ECO:0000313" key="3">
    <source>
        <dbReference type="Proteomes" id="UP000708347"/>
    </source>
</evidence>
<comment type="caution">
    <text evidence="2">The sequence shown here is derived from an EMBL/GenBank/DDBJ whole genome shotgun (WGS) entry which is preliminary data.</text>
</comment>
<dbReference type="EMBL" id="VBSB01000036">
    <property type="protein sequence ID" value="NTY63883.1"/>
    <property type="molecule type" value="Genomic_DNA"/>
</dbReference>
<sequence length="472" mass="50609">MLPTLSRIFAWDTEHLSRAATDWSATAVHWEESFDGVHRGMLAPGGTAWRGAAADAAQERAFGDLMKVRGLADTLSGAATIARRGADQLDYLKRQAVEAIEEAREAGFTVGEDLSVTDTTKRSGVRVAAMRQIAATITARAAALSAADKDIAARISSATLELNSRGFSESPENVQAFDVPLAPPREDERRRNQIEAFRNVFGRDPVSTSDWTTAAGLDPHTYDPKFRGTNSDVEVVRIKPVPGQGVVRSSQWIPDREVRSFPPWTHDLGNNRGANAHFDPEDTKVTTIIDYDNGIVIMRQNPSVLENSDGSSGEVRIGHPTGAVIQLQDGSVRIKYDSGNPFAPGWTRDPTTMDAHQVTVNGDLVFTPGANGVTVNGTRTDYPSMEVYQDMPNGMTHTVLIDNAAAGGQQGPMTNLPFHHDVGSGGKAFAPFDNGGWSTKYDVPVPLPATAFGSPDNLPSAVPPPSTVGVPS</sequence>
<organism evidence="2 3">
    <name type="scientific">Mycolicibacterium sphagni</name>
    <dbReference type="NCBI Taxonomy" id="1786"/>
    <lineage>
        <taxon>Bacteria</taxon>
        <taxon>Bacillati</taxon>
        <taxon>Actinomycetota</taxon>
        <taxon>Actinomycetes</taxon>
        <taxon>Mycobacteriales</taxon>
        <taxon>Mycobacteriaceae</taxon>
        <taxon>Mycolicibacterium</taxon>
    </lineage>
</organism>
<reference evidence="2 3" key="1">
    <citation type="submission" date="2019-05" db="EMBL/GenBank/DDBJ databases">
        <title>Mycolicibacterium sphagni ENV482 genome assembly.</title>
        <authorList>
            <person name="Chen W."/>
            <person name="Faulkner N.W."/>
            <person name="Hyman M.R."/>
        </authorList>
    </citation>
    <scope>NUCLEOTIDE SEQUENCE [LARGE SCALE GENOMIC DNA]</scope>
    <source>
        <strain evidence="2 3">ENV482</strain>
    </source>
</reference>
<dbReference type="Proteomes" id="UP000708347">
    <property type="component" value="Unassembled WGS sequence"/>
</dbReference>
<protein>
    <recommendedName>
        <fullName evidence="4">ESX-1 secretion-associated protein EspA/EspE-like domain-containing protein</fullName>
    </recommendedName>
</protein>
<accession>A0ABX2K9Z5</accession>
<proteinExistence type="predicted"/>
<keyword evidence="3" id="KW-1185">Reference proteome</keyword>
<name>A0ABX2K9Z5_9MYCO</name>
<dbReference type="RefSeq" id="WP_174401472.1">
    <property type="nucleotide sequence ID" value="NZ_VBSB01000036.1"/>
</dbReference>